<accession>A0A6G1GNX9</accession>
<dbReference type="Pfam" id="PF10681">
    <property type="entry name" value="Rot1"/>
    <property type="match status" value="1"/>
</dbReference>
<evidence type="ECO:0000313" key="13">
    <source>
        <dbReference type="EMBL" id="KAF1982631.1"/>
    </source>
</evidence>
<evidence type="ECO:0000256" key="2">
    <source>
        <dbReference type="ARBA" id="ARBA00007149"/>
    </source>
</evidence>
<dbReference type="PANTHER" id="PTHR28090:SF1">
    <property type="entry name" value="PROTEIN ROT1"/>
    <property type="match status" value="1"/>
</dbReference>
<feature type="transmembrane region" description="Helical" evidence="11">
    <location>
        <begin position="241"/>
        <end position="258"/>
    </location>
</feature>
<proteinExistence type="inferred from homology"/>
<evidence type="ECO:0000256" key="4">
    <source>
        <dbReference type="ARBA" id="ARBA00022692"/>
    </source>
</evidence>
<comment type="subcellular location">
    <subcellularLocation>
        <location evidence="1">Endoplasmic reticulum membrane</location>
        <topology evidence="1">Single-pass type I membrane protein</topology>
    </subcellularLocation>
</comment>
<keyword evidence="14" id="KW-1185">Reference proteome</keyword>
<keyword evidence="6 10" id="KW-0256">Endoplasmic reticulum</keyword>
<evidence type="ECO:0000256" key="10">
    <source>
        <dbReference type="PIRNR" id="PIRNR017290"/>
    </source>
</evidence>
<sequence length="259" mass="28698">MFSLATGVTLLAGAALSSAQLADPQLTGTWASKANSTFTGPGFYDVNNERLIEPAHTGQSYSFTDDGHYETSQYRAIANPQNPACPKGIMQWQHGTFQKFPNGSLVLTPIEVDGRQLMSDPCNYKTGVYTRYNQTELFQRYEYLIDPYHQIPRLNLYQFNGAPLQPLYLAFKPPEMVPTTTLHPTATASGSGAATAATSAAAGKSKRCVGQPSEDTDDLIHKLRKRAQWQSKQPLFNGDRWWWFGVGMTGLGGFLYYCF</sequence>
<feature type="signal peptide" evidence="12">
    <location>
        <begin position="1"/>
        <end position="19"/>
    </location>
</feature>
<dbReference type="GO" id="GO:0006458">
    <property type="term" value="P:'de novo' protein folding"/>
    <property type="evidence" value="ECO:0007669"/>
    <property type="project" value="InterPro"/>
</dbReference>
<dbReference type="GO" id="GO:0005789">
    <property type="term" value="C:endoplasmic reticulum membrane"/>
    <property type="evidence" value="ECO:0007669"/>
    <property type="project" value="UniProtKB-SubCell"/>
</dbReference>
<evidence type="ECO:0000256" key="6">
    <source>
        <dbReference type="ARBA" id="ARBA00022824"/>
    </source>
</evidence>
<dbReference type="EMBL" id="ML977182">
    <property type="protein sequence ID" value="KAF1982631.1"/>
    <property type="molecule type" value="Genomic_DNA"/>
</dbReference>
<evidence type="ECO:0000256" key="5">
    <source>
        <dbReference type="ARBA" id="ARBA00022729"/>
    </source>
</evidence>
<keyword evidence="5 12" id="KW-0732">Signal</keyword>
<dbReference type="InterPro" id="IPR019623">
    <property type="entry name" value="Rot1"/>
</dbReference>
<protein>
    <recommendedName>
        <fullName evidence="3 10">Protein ROT1</fullName>
    </recommendedName>
</protein>
<evidence type="ECO:0000256" key="12">
    <source>
        <dbReference type="SAM" id="SignalP"/>
    </source>
</evidence>
<dbReference type="Proteomes" id="UP000800041">
    <property type="component" value="Unassembled WGS sequence"/>
</dbReference>
<gene>
    <name evidence="13" type="ORF">K402DRAFT_397354</name>
</gene>
<evidence type="ECO:0000256" key="11">
    <source>
        <dbReference type="SAM" id="Phobius"/>
    </source>
</evidence>
<evidence type="ECO:0000256" key="1">
    <source>
        <dbReference type="ARBA" id="ARBA00004115"/>
    </source>
</evidence>
<dbReference type="OrthoDB" id="5327821at2759"/>
<evidence type="ECO:0000256" key="9">
    <source>
        <dbReference type="ARBA" id="ARBA00024969"/>
    </source>
</evidence>
<name>A0A6G1GNX9_9PEZI</name>
<dbReference type="PANTHER" id="PTHR28090">
    <property type="entry name" value="PROTEIN ROT1"/>
    <property type="match status" value="1"/>
</dbReference>
<keyword evidence="7 11" id="KW-1133">Transmembrane helix</keyword>
<dbReference type="PIRSF" id="PIRSF017290">
    <property type="entry name" value="ROT1_prd"/>
    <property type="match status" value="1"/>
</dbReference>
<feature type="chain" id="PRO_5026004400" description="Protein ROT1" evidence="12">
    <location>
        <begin position="20"/>
        <end position="259"/>
    </location>
</feature>
<keyword evidence="4 11" id="KW-0812">Transmembrane</keyword>
<organism evidence="13 14">
    <name type="scientific">Aulographum hederae CBS 113979</name>
    <dbReference type="NCBI Taxonomy" id="1176131"/>
    <lineage>
        <taxon>Eukaryota</taxon>
        <taxon>Fungi</taxon>
        <taxon>Dikarya</taxon>
        <taxon>Ascomycota</taxon>
        <taxon>Pezizomycotina</taxon>
        <taxon>Dothideomycetes</taxon>
        <taxon>Pleosporomycetidae</taxon>
        <taxon>Aulographales</taxon>
        <taxon>Aulographaceae</taxon>
    </lineage>
</organism>
<keyword evidence="8 10" id="KW-0472">Membrane</keyword>
<dbReference type="GO" id="GO:0051082">
    <property type="term" value="F:unfolded protein binding"/>
    <property type="evidence" value="ECO:0007669"/>
    <property type="project" value="TreeGrafter"/>
</dbReference>
<evidence type="ECO:0000256" key="3">
    <source>
        <dbReference type="ARBA" id="ARBA00017291"/>
    </source>
</evidence>
<comment type="similarity">
    <text evidence="2 10">Belongs to the ROT1 family.</text>
</comment>
<comment type="function">
    <text evidence="9 10">Required for normal levels of the cell wall 1,6-beta-glucan. Involved in a protein folding machinery chaperoning proteins acting in various physiological processes including cell wall synthesis and lysis of autophagic bodies.</text>
</comment>
<evidence type="ECO:0000313" key="14">
    <source>
        <dbReference type="Proteomes" id="UP000800041"/>
    </source>
</evidence>
<evidence type="ECO:0000256" key="7">
    <source>
        <dbReference type="ARBA" id="ARBA00022989"/>
    </source>
</evidence>
<reference evidence="13" key="1">
    <citation type="journal article" date="2020" name="Stud. Mycol.">
        <title>101 Dothideomycetes genomes: a test case for predicting lifestyles and emergence of pathogens.</title>
        <authorList>
            <person name="Haridas S."/>
            <person name="Albert R."/>
            <person name="Binder M."/>
            <person name="Bloem J."/>
            <person name="Labutti K."/>
            <person name="Salamov A."/>
            <person name="Andreopoulos B."/>
            <person name="Baker S."/>
            <person name="Barry K."/>
            <person name="Bills G."/>
            <person name="Bluhm B."/>
            <person name="Cannon C."/>
            <person name="Castanera R."/>
            <person name="Culley D."/>
            <person name="Daum C."/>
            <person name="Ezra D."/>
            <person name="Gonzalez J."/>
            <person name="Henrissat B."/>
            <person name="Kuo A."/>
            <person name="Liang C."/>
            <person name="Lipzen A."/>
            <person name="Lutzoni F."/>
            <person name="Magnuson J."/>
            <person name="Mondo S."/>
            <person name="Nolan M."/>
            <person name="Ohm R."/>
            <person name="Pangilinan J."/>
            <person name="Park H.-J."/>
            <person name="Ramirez L."/>
            <person name="Alfaro M."/>
            <person name="Sun H."/>
            <person name="Tritt A."/>
            <person name="Yoshinaga Y."/>
            <person name="Zwiers L.-H."/>
            <person name="Turgeon B."/>
            <person name="Goodwin S."/>
            <person name="Spatafora J."/>
            <person name="Crous P."/>
            <person name="Grigoriev I."/>
        </authorList>
    </citation>
    <scope>NUCLEOTIDE SEQUENCE</scope>
    <source>
        <strain evidence="13">CBS 113979</strain>
    </source>
</reference>
<evidence type="ECO:0000256" key="8">
    <source>
        <dbReference type="ARBA" id="ARBA00023136"/>
    </source>
</evidence>
<dbReference type="AlphaFoldDB" id="A0A6G1GNX9"/>